<feature type="compositionally biased region" description="Acidic residues" evidence="1">
    <location>
        <begin position="273"/>
        <end position="288"/>
    </location>
</feature>
<evidence type="ECO:0000313" key="2">
    <source>
        <dbReference type="EMBL" id="KZS90998.1"/>
    </source>
</evidence>
<feature type="compositionally biased region" description="Acidic residues" evidence="1">
    <location>
        <begin position="443"/>
        <end position="466"/>
    </location>
</feature>
<feature type="compositionally biased region" description="Low complexity" evidence="1">
    <location>
        <begin position="687"/>
        <end position="696"/>
    </location>
</feature>
<feature type="region of interest" description="Disordered" evidence="1">
    <location>
        <begin position="269"/>
        <end position="303"/>
    </location>
</feature>
<dbReference type="EMBL" id="KV419417">
    <property type="protein sequence ID" value="KZS90998.1"/>
    <property type="molecule type" value="Genomic_DNA"/>
</dbReference>
<accession>A0A164RYE4</accession>
<feature type="compositionally biased region" description="Low complexity" evidence="1">
    <location>
        <begin position="1308"/>
        <end position="1322"/>
    </location>
</feature>
<feature type="compositionally biased region" description="Polar residues" evidence="1">
    <location>
        <begin position="355"/>
        <end position="365"/>
    </location>
</feature>
<feature type="region of interest" description="Disordered" evidence="1">
    <location>
        <begin position="853"/>
        <end position="1276"/>
    </location>
</feature>
<feature type="compositionally biased region" description="Pro residues" evidence="1">
    <location>
        <begin position="923"/>
        <end position="933"/>
    </location>
</feature>
<feature type="compositionally biased region" description="Low complexity" evidence="1">
    <location>
        <begin position="1351"/>
        <end position="1361"/>
    </location>
</feature>
<feature type="compositionally biased region" description="Polar residues" evidence="1">
    <location>
        <begin position="333"/>
        <end position="344"/>
    </location>
</feature>
<organism evidence="2 3">
    <name type="scientific">Sistotremastrum niveocremeum HHB9708</name>
    <dbReference type="NCBI Taxonomy" id="1314777"/>
    <lineage>
        <taxon>Eukaryota</taxon>
        <taxon>Fungi</taxon>
        <taxon>Dikarya</taxon>
        <taxon>Basidiomycota</taxon>
        <taxon>Agaricomycotina</taxon>
        <taxon>Agaricomycetes</taxon>
        <taxon>Sistotremastrales</taxon>
        <taxon>Sistotremastraceae</taxon>
        <taxon>Sertulicium</taxon>
        <taxon>Sertulicium niveocremeum</taxon>
    </lineage>
</organism>
<name>A0A164RYE4_9AGAM</name>
<feature type="compositionally biased region" description="Basic and acidic residues" evidence="1">
    <location>
        <begin position="792"/>
        <end position="801"/>
    </location>
</feature>
<feature type="compositionally biased region" description="Basic and acidic residues" evidence="1">
    <location>
        <begin position="948"/>
        <end position="958"/>
    </location>
</feature>
<feature type="compositionally biased region" description="Polar residues" evidence="1">
    <location>
        <begin position="1256"/>
        <end position="1276"/>
    </location>
</feature>
<feature type="compositionally biased region" description="Low complexity" evidence="1">
    <location>
        <begin position="187"/>
        <end position="203"/>
    </location>
</feature>
<feature type="compositionally biased region" description="Polar residues" evidence="1">
    <location>
        <begin position="907"/>
        <end position="916"/>
    </location>
</feature>
<feature type="region of interest" description="Disordered" evidence="1">
    <location>
        <begin position="581"/>
        <end position="630"/>
    </location>
</feature>
<feature type="region of interest" description="Disordered" evidence="1">
    <location>
        <begin position="1"/>
        <end position="45"/>
    </location>
</feature>
<evidence type="ECO:0000256" key="1">
    <source>
        <dbReference type="SAM" id="MobiDB-lite"/>
    </source>
</evidence>
<keyword evidence="3" id="KW-1185">Reference proteome</keyword>
<feature type="compositionally biased region" description="Basic and acidic residues" evidence="1">
    <location>
        <begin position="429"/>
        <end position="439"/>
    </location>
</feature>
<feature type="non-terminal residue" evidence="2">
    <location>
        <position position="1650"/>
    </location>
</feature>
<reference evidence="2 3" key="1">
    <citation type="journal article" date="2016" name="Mol. Biol. Evol.">
        <title>Comparative Genomics of Early-Diverging Mushroom-Forming Fungi Provides Insights into the Origins of Lignocellulose Decay Capabilities.</title>
        <authorList>
            <person name="Nagy L.G."/>
            <person name="Riley R."/>
            <person name="Tritt A."/>
            <person name="Adam C."/>
            <person name="Daum C."/>
            <person name="Floudas D."/>
            <person name="Sun H."/>
            <person name="Yadav J.S."/>
            <person name="Pangilinan J."/>
            <person name="Larsson K.H."/>
            <person name="Matsuura K."/>
            <person name="Barry K."/>
            <person name="Labutti K."/>
            <person name="Kuo R."/>
            <person name="Ohm R.A."/>
            <person name="Bhattacharya S.S."/>
            <person name="Shirouzu T."/>
            <person name="Yoshinaga Y."/>
            <person name="Martin F.M."/>
            <person name="Grigoriev I.V."/>
            <person name="Hibbett D.S."/>
        </authorList>
    </citation>
    <scope>NUCLEOTIDE SEQUENCE [LARGE SCALE GENOMIC DNA]</scope>
    <source>
        <strain evidence="2 3">HHB9708</strain>
    </source>
</reference>
<feature type="region of interest" description="Disordered" evidence="1">
    <location>
        <begin position="1288"/>
        <end position="1368"/>
    </location>
</feature>
<feature type="compositionally biased region" description="Polar residues" evidence="1">
    <location>
        <begin position="407"/>
        <end position="424"/>
    </location>
</feature>
<feature type="compositionally biased region" description="Polar residues" evidence="1">
    <location>
        <begin position="867"/>
        <end position="878"/>
    </location>
</feature>
<gene>
    <name evidence="2" type="ORF">SISNIDRAFT_496683</name>
</gene>
<feature type="compositionally biased region" description="Low complexity" evidence="1">
    <location>
        <begin position="323"/>
        <end position="332"/>
    </location>
</feature>
<dbReference type="Proteomes" id="UP000076722">
    <property type="component" value="Unassembled WGS sequence"/>
</dbReference>
<dbReference type="OrthoDB" id="2570580at2759"/>
<feature type="compositionally biased region" description="Basic and acidic residues" evidence="1">
    <location>
        <begin position="895"/>
        <end position="906"/>
    </location>
</feature>
<feature type="compositionally biased region" description="Low complexity" evidence="1">
    <location>
        <begin position="718"/>
        <end position="727"/>
    </location>
</feature>
<feature type="compositionally biased region" description="Acidic residues" evidence="1">
    <location>
        <begin position="1091"/>
        <end position="1100"/>
    </location>
</feature>
<feature type="region of interest" description="Disordered" evidence="1">
    <location>
        <begin position="323"/>
        <end position="391"/>
    </location>
</feature>
<feature type="compositionally biased region" description="Basic and acidic residues" evidence="1">
    <location>
        <begin position="119"/>
        <end position="135"/>
    </location>
</feature>
<feature type="compositionally biased region" description="Polar residues" evidence="1">
    <location>
        <begin position="1"/>
        <end position="10"/>
    </location>
</feature>
<protein>
    <submittedName>
        <fullName evidence="2">Uncharacterized protein</fullName>
    </submittedName>
</protein>
<sequence>MPMPQRSSKNAKADMKRKSSLGTKGVESPRKRYKVFIPPPITTTTTSTSAFASARLTTSKAKADSDSDPILNDDTEDGIRLPAVHASTKVEYSWTSVSVRIDPPNAGMKVVRRFDDTIDEGHDTTTFLNDRDRPRIGNPDPSSDRNKEGADPLLEVIMANSKPKMRTRVIFAEDSTIIPSLNDSNTPAPHVSDPVSSSSSPFFPQTKTTIERASNLTDNASSRTKDAIVVPSSQEDEQSIPSSILPSLRDVFDAHASRKKRLDEIVVPSSIPDEYEYDGDATEDEGEVEERSSRRVGGRDAGASRLTRQGTILVEETIILSSPPSFTSHHTSIPVSENPRNFQPTRPPLPAFLNLTPSSPQQSSPHVDRRDVADQSDLPPLRPRLQSETHGCVQALKGHHSIVPESPITSSSNTSFAGNLQSPEFSLKTVRDRAGREASDGPNAEDDTEEVTEEAEGEEEEEEADENAYIQSNEEIPSSSPLHSRHPSPEPTITLATQPALDPETSDIELEDSMYIQPNEEIDASSPPPSPPSTSRRSPFGVPAESLRTLHPSERRGYEVVYPSDDAELAESLPVVIQDLPVPSRSSLPPAALRSSPSVGRPALSQASSASAARASSTADVDVSRSANVNVRAGYEMVDLREEEIVQSIPVIIEVSRAKVDPSVSHPNLKGPALEGQEAADRPSSQTRTSRATSHPTSPPPTPSNIQAAPPPIPPSTSPAVPKLLPPAKKRKRRYNQVLQYQPLHPLPPPPAERVRPRPLLPLFSLSELDVERKERGGQVTGDSAADEEIGDERRESDREAITGGGGVGGATKDVGGLTNEDGNIEHWAQASVVRIPSDLIRQTYDLLSLSIPQHAASTPPPPTLLQRPSQDPSAVHTSTHEEPEDGGQADIPTQEDRTKHDEANVKSKSGYSQFLASGFFPTYPPTLPPPSHPRSEDVQQRPSSRMPSERSFDDVSRTSRTSRTTRHSYASFTQHQKEETSRDDWEEDVSMEMGREPDGTFASGANMTEDPPREERSDIVSKDESIRGEAGGSQKEGGYTQFLSSAGFPSLRPTLRSLHSTAPVPPSRPPSNVSRSIGHDEESNMVVSDSEGEEGEEDEHENREDSRPGVNADESIPISNWSPSPRLRRSLISRQSLVSTPSREAEASHPGLLDAKPVANLLDSPTSESDVVFRKRTEVTPPDQDVEMDSNPDPLRQARPDGSSVVDPANLAQPSSRGADNLSRTSTSTHGGYTQFLSTDPLLAYATPAVPTPPSQNVSKPPTTFIATGPSGTKSMYQNALSMREDTQMDEDTNMNESRRTEESLHSQSQSNEISWSSSAHHPPPSSFLPHASSSKSKENVPSFLMSGSQTQTQPETQETGYSNTFSASCENSAGENSIHNFPHFTFNPSLITPLASLFPPPLSQPQPTVDANHALRPRPVLDEEDVDLGVGAGGRGGGAKKRNLVVAILDWMGPEYINIKKGPSAGMTIARMTMTVGDDSYVPSYGAGRRETGATGTVMEIVVWRETAEQWCEMGVKKGDVILLENISYTLKPPSAADSSTPFIPKLTASPNLKPLLKVLYRTFPTGNGFEKEERKLRPDLRLGQSDAGVRMVGKNVRWVTGVIDRIAPRKKNVAFSVCLEQITRSATGRQLLSQLIVLFNQLCHVLY</sequence>
<proteinExistence type="predicted"/>
<feature type="compositionally biased region" description="Basic and acidic residues" evidence="1">
    <location>
        <begin position="1011"/>
        <end position="1028"/>
    </location>
</feature>
<feature type="compositionally biased region" description="Low complexity" evidence="1">
    <location>
        <begin position="581"/>
        <end position="619"/>
    </location>
</feature>
<feature type="compositionally biased region" description="Pro residues" evidence="1">
    <location>
        <begin position="697"/>
        <end position="717"/>
    </location>
</feature>
<feature type="region of interest" description="Disordered" evidence="1">
    <location>
        <begin position="119"/>
        <end position="151"/>
    </location>
</feature>
<feature type="region of interest" description="Disordered" evidence="1">
    <location>
        <begin position="181"/>
        <end position="203"/>
    </location>
</feature>
<dbReference type="STRING" id="1314777.A0A164RYE4"/>
<feature type="region of interest" description="Disordered" evidence="1">
    <location>
        <begin position="403"/>
        <end position="556"/>
    </location>
</feature>
<evidence type="ECO:0000313" key="3">
    <source>
        <dbReference type="Proteomes" id="UP000076722"/>
    </source>
</evidence>
<feature type="compositionally biased region" description="Polar residues" evidence="1">
    <location>
        <begin position="1213"/>
        <end position="1239"/>
    </location>
</feature>
<feature type="region of interest" description="Disordered" evidence="1">
    <location>
        <begin position="660"/>
        <end position="822"/>
    </location>
</feature>